<dbReference type="Pfam" id="PF02447">
    <property type="entry name" value="GntP_permease"/>
    <property type="match status" value="1"/>
</dbReference>
<dbReference type="GO" id="GO:0005886">
    <property type="term" value="C:plasma membrane"/>
    <property type="evidence" value="ECO:0007669"/>
    <property type="project" value="TreeGrafter"/>
</dbReference>
<feature type="transmembrane region" description="Helical" evidence="1">
    <location>
        <begin position="230"/>
        <end position="252"/>
    </location>
</feature>
<dbReference type="EMBL" id="FTOD01000003">
    <property type="protein sequence ID" value="SIS59529.1"/>
    <property type="molecule type" value="Genomic_DNA"/>
</dbReference>
<feature type="transmembrane region" description="Helical" evidence="1">
    <location>
        <begin position="97"/>
        <end position="126"/>
    </location>
</feature>
<dbReference type="AlphaFoldDB" id="A0A1N7KD96"/>
<dbReference type="GO" id="GO:0015128">
    <property type="term" value="F:gluconate transmembrane transporter activity"/>
    <property type="evidence" value="ECO:0007669"/>
    <property type="project" value="InterPro"/>
</dbReference>
<dbReference type="PANTHER" id="PTHR30354:SF7">
    <property type="entry name" value="BLL7963 PROTEIN"/>
    <property type="match status" value="1"/>
</dbReference>
<dbReference type="PANTHER" id="PTHR30354">
    <property type="entry name" value="GNT FAMILY GLUCONATE TRANSPORTER"/>
    <property type="match status" value="1"/>
</dbReference>
<keyword evidence="1" id="KW-0812">Transmembrane</keyword>
<feature type="transmembrane region" description="Helical" evidence="1">
    <location>
        <begin position="29"/>
        <end position="47"/>
    </location>
</feature>
<accession>A0A1N7KD96</accession>
<name>A0A1N7KD96_9BACL</name>
<keyword evidence="1" id="KW-0472">Membrane</keyword>
<sequence length="472" mass="49914">MGVLGIFLALGLLIFVAYRGYPVILFAPVFALLAAVMAGLPLLPTYTEVFMVKAVGYVKLYFPIFLLGAVFGKVMEDSGAARSIARGLTGTFGKNQAILAVVLTGAILTYGGVSLFVVAFAVYPFAAALFREADIPKRLVPATIALGAFTFTMDAFPGSPQIQNIIPTAYFKTTSFAAPVVGTVGGLLVAGLGLWWLYRRKNRLMAKGEGYGDHTLNEPEIMEGEKLPSFWLSLIPLVLVLGGNALFTYIVLPGWYPRSIIAQYEGLDMDQVLGIWSLILALILGVAFAVLLRWIYWRKNRESLGTEGAKSGLGLSKTLTAGAVGSLLAIMNTASEVGFGNVIASLPGFKAVADFLLTMKTSPLISEALSINILAGITGSASGGMSIALDTMGAKYLAWAQTAGIDPELLHRVASMSAGGMDTLPHNGAVITLLAICGLTHRQSYPDIFAITVIKTLAVPAIILLALVTGLV</sequence>
<feature type="transmembrane region" description="Helical" evidence="1">
    <location>
        <begin position="448"/>
        <end position="471"/>
    </location>
</feature>
<dbReference type="Proteomes" id="UP000186795">
    <property type="component" value="Unassembled WGS sequence"/>
</dbReference>
<evidence type="ECO:0000256" key="1">
    <source>
        <dbReference type="SAM" id="Phobius"/>
    </source>
</evidence>
<evidence type="ECO:0000313" key="2">
    <source>
        <dbReference type="EMBL" id="SIS59529.1"/>
    </source>
</evidence>
<protein>
    <submittedName>
        <fullName evidence="2">H+/gluconate symporter</fullName>
    </submittedName>
</protein>
<reference evidence="3" key="1">
    <citation type="submission" date="2017-01" db="EMBL/GenBank/DDBJ databases">
        <authorList>
            <person name="Varghese N."/>
            <person name="Submissions S."/>
        </authorList>
    </citation>
    <scope>NUCLEOTIDE SEQUENCE [LARGE SCALE GENOMIC DNA]</scope>
    <source>
        <strain evidence="3">DSM 45196</strain>
    </source>
</reference>
<feature type="transmembrane region" description="Helical" evidence="1">
    <location>
        <begin position="54"/>
        <end position="72"/>
    </location>
</feature>
<organism evidence="2 3">
    <name type="scientific">Kroppenstedtia eburnea</name>
    <dbReference type="NCBI Taxonomy" id="714067"/>
    <lineage>
        <taxon>Bacteria</taxon>
        <taxon>Bacillati</taxon>
        <taxon>Bacillota</taxon>
        <taxon>Bacilli</taxon>
        <taxon>Bacillales</taxon>
        <taxon>Thermoactinomycetaceae</taxon>
        <taxon>Kroppenstedtia</taxon>
    </lineage>
</organism>
<proteinExistence type="predicted"/>
<keyword evidence="3" id="KW-1185">Reference proteome</keyword>
<feature type="transmembrane region" description="Helical" evidence="1">
    <location>
        <begin position="176"/>
        <end position="198"/>
    </location>
</feature>
<feature type="transmembrane region" description="Helical" evidence="1">
    <location>
        <begin position="138"/>
        <end position="156"/>
    </location>
</feature>
<evidence type="ECO:0000313" key="3">
    <source>
        <dbReference type="Proteomes" id="UP000186795"/>
    </source>
</evidence>
<keyword evidence="1" id="KW-1133">Transmembrane helix</keyword>
<gene>
    <name evidence="2" type="ORF">SAMN05421790_1039</name>
</gene>
<dbReference type="InterPro" id="IPR003474">
    <property type="entry name" value="Glcn_transporter"/>
</dbReference>
<feature type="transmembrane region" description="Helical" evidence="1">
    <location>
        <begin position="272"/>
        <end position="292"/>
    </location>
</feature>